<feature type="compositionally biased region" description="Basic residues" evidence="1">
    <location>
        <begin position="40"/>
        <end position="51"/>
    </location>
</feature>
<comment type="caution">
    <text evidence="2">The sequence shown here is derived from an EMBL/GenBank/DDBJ whole genome shotgun (WGS) entry which is preliminary data.</text>
</comment>
<organism evidence="2 3">
    <name type="scientific">Trifolium medium</name>
    <dbReference type="NCBI Taxonomy" id="97028"/>
    <lineage>
        <taxon>Eukaryota</taxon>
        <taxon>Viridiplantae</taxon>
        <taxon>Streptophyta</taxon>
        <taxon>Embryophyta</taxon>
        <taxon>Tracheophyta</taxon>
        <taxon>Spermatophyta</taxon>
        <taxon>Magnoliopsida</taxon>
        <taxon>eudicotyledons</taxon>
        <taxon>Gunneridae</taxon>
        <taxon>Pentapetalae</taxon>
        <taxon>rosids</taxon>
        <taxon>fabids</taxon>
        <taxon>Fabales</taxon>
        <taxon>Fabaceae</taxon>
        <taxon>Papilionoideae</taxon>
        <taxon>50 kb inversion clade</taxon>
        <taxon>NPAAA clade</taxon>
        <taxon>Hologalegina</taxon>
        <taxon>IRL clade</taxon>
        <taxon>Trifolieae</taxon>
        <taxon>Trifolium</taxon>
    </lineage>
</organism>
<proteinExistence type="predicted"/>
<sequence length="75" mass="7917">MSPAAMNFSSSDTTPHPPLHFAPFNADATISSVAGSTARGKSRPRLTKLRKQSATQNARSRTRTADAVDDEVSGS</sequence>
<dbReference type="Proteomes" id="UP000265520">
    <property type="component" value="Unassembled WGS sequence"/>
</dbReference>
<accession>A0A392SKY0</accession>
<protein>
    <submittedName>
        <fullName evidence="2">Chaperone protein dnaJ</fullName>
    </submittedName>
</protein>
<evidence type="ECO:0000313" key="3">
    <source>
        <dbReference type="Proteomes" id="UP000265520"/>
    </source>
</evidence>
<dbReference type="AlphaFoldDB" id="A0A392SKY0"/>
<dbReference type="EMBL" id="LXQA010402361">
    <property type="protein sequence ID" value="MCI49523.1"/>
    <property type="molecule type" value="Genomic_DNA"/>
</dbReference>
<name>A0A392SKY0_9FABA</name>
<feature type="non-terminal residue" evidence="2">
    <location>
        <position position="75"/>
    </location>
</feature>
<reference evidence="2 3" key="1">
    <citation type="journal article" date="2018" name="Front. Plant Sci.">
        <title>Red Clover (Trifolium pratense) and Zigzag Clover (T. medium) - A Picture of Genomic Similarities and Differences.</title>
        <authorList>
            <person name="Dluhosova J."/>
            <person name="Istvanek J."/>
            <person name="Nedelnik J."/>
            <person name="Repkova J."/>
        </authorList>
    </citation>
    <scope>NUCLEOTIDE SEQUENCE [LARGE SCALE GENOMIC DNA]</scope>
    <source>
        <strain evidence="3">cv. 10/8</strain>
        <tissue evidence="2">Leaf</tissue>
    </source>
</reference>
<evidence type="ECO:0000256" key="1">
    <source>
        <dbReference type="SAM" id="MobiDB-lite"/>
    </source>
</evidence>
<keyword evidence="3" id="KW-1185">Reference proteome</keyword>
<feature type="region of interest" description="Disordered" evidence="1">
    <location>
        <begin position="1"/>
        <end position="75"/>
    </location>
</feature>
<evidence type="ECO:0000313" key="2">
    <source>
        <dbReference type="EMBL" id="MCI49523.1"/>
    </source>
</evidence>